<dbReference type="PANTHER" id="PTHR22847">
    <property type="entry name" value="WD40 REPEAT PROTEIN"/>
    <property type="match status" value="1"/>
</dbReference>
<dbReference type="STRING" id="651182.TOL2_C25320"/>
<accession>K0NHD6</accession>
<dbReference type="EMBL" id="FO203503">
    <property type="protein sequence ID" value="CCK80691.1"/>
    <property type="molecule type" value="Genomic_DNA"/>
</dbReference>
<dbReference type="InterPro" id="IPR013783">
    <property type="entry name" value="Ig-like_fold"/>
</dbReference>
<keyword evidence="1 3" id="KW-0853">WD repeat</keyword>
<dbReference type="PANTHER" id="PTHR22847:SF637">
    <property type="entry name" value="WD REPEAT DOMAIN 5B"/>
    <property type="match status" value="1"/>
</dbReference>
<evidence type="ECO:0000313" key="5">
    <source>
        <dbReference type="EMBL" id="CCK80691.1"/>
    </source>
</evidence>
<dbReference type="PROSITE" id="PS50082">
    <property type="entry name" value="WD_REPEATS_2"/>
    <property type="match status" value="1"/>
</dbReference>
<sequence>MKINTPESPIHNPQFSIIKWISSTIIHYQFSILNYKLVNFLNSQLSIINSQLLIVLLISLLISAPKAFANAPTSKPMLRLNTNMHAAMVKRISSDAAGRVFLTCSDDKTARLWNADDGRLIKTFRVPVGKGHEGKLFACALSSDGRTAAVGGWTRGSDQNSGNHNIYLFNTATGEMIQRIAGMENVILDLEFYSNTIFAAALGRDQGIRIFKRSGPEFTLYKQDTDYGSNSYNLAFDNKGRLASVCFDGYIRLYDTAFNRIEKVKTTGGKQPYSIAFSLDNEKLAVGYNDSGTVEVFSAKNLELLYRPDNKDADTRDQRLESVTFGQGGYLYGGGAYQKFIDGAWWQCIRRWSKDGKGAFIDFKAAGNTVIDIKPLADGSILVAGTQPDMGRYKPAGEKIFYNRGEVSDFRNRDRVEYFTISHDAGEISFKPLGGKALTFSIKTRELKPSDQRFEHYRDQYKTITITDWENSYSPRINGKKTDFLDQYEICRSVDIGDDNTILVGAQWSVSALDAAGNQKWRAQVPGEAWSVNIAGNGKTAVAAHDGGQIRWYRMSDGAVLLSLFVHADGKRWILSTPDGYYDASPGADTLMGWHINNGKDNAPGFYPVSKFASKLYRPDVVENVITYNDFDKALAHADKNRKNKPVNLDIRQMLPPVVSIMSPQNNHEISSNTVQVRYRVQTPSGEAVTHVKVLIDGRPTGQRGIQRKKTKGTAEITITIPSKDCTLSIIAENRFCASDPATVKLHWKGQDAFVIKPKLYVLAMGVSRYQEKNLVLRYAAKDARDFTRALEALQKQKESLYRDVVVKLLADADATKDNILDGLDWILKETTDKDIAMVFLAGHGVNDDYGTYYYLPQNANTQKLKRTGVAGSEIQSTVSNIAGKALFFMDTCFSGNVLGRRGGAMDTTAIVNELSHTENGVIVFASSSGRQYSLEDSGWGNGAFTKALVEGLSGKAAYRGKKITVNMLDLYISERVKELTNGRQTPTTAKPDTVPDFPIAFKGN</sequence>
<keyword evidence="2" id="KW-0677">Repeat</keyword>
<dbReference type="GO" id="GO:0004197">
    <property type="term" value="F:cysteine-type endopeptidase activity"/>
    <property type="evidence" value="ECO:0007669"/>
    <property type="project" value="InterPro"/>
</dbReference>
<dbReference type="Gene3D" id="2.60.40.10">
    <property type="entry name" value="Immunoglobulins"/>
    <property type="match status" value="1"/>
</dbReference>
<evidence type="ECO:0000256" key="3">
    <source>
        <dbReference type="PROSITE-ProRule" id="PRU00221"/>
    </source>
</evidence>
<dbReference type="KEGG" id="dto:TOL2_C25320"/>
<proteinExistence type="predicted"/>
<dbReference type="SUPFAM" id="SSF52129">
    <property type="entry name" value="Caspase-like"/>
    <property type="match status" value="1"/>
</dbReference>
<dbReference type="Pfam" id="PF00400">
    <property type="entry name" value="WD40"/>
    <property type="match status" value="1"/>
</dbReference>
<dbReference type="InterPro" id="IPR015943">
    <property type="entry name" value="WD40/YVTN_repeat-like_dom_sf"/>
</dbReference>
<evidence type="ECO:0000256" key="2">
    <source>
        <dbReference type="ARBA" id="ARBA00022737"/>
    </source>
</evidence>
<dbReference type="GO" id="GO:0006508">
    <property type="term" value="P:proteolysis"/>
    <property type="evidence" value="ECO:0007669"/>
    <property type="project" value="InterPro"/>
</dbReference>
<dbReference type="SUPFAM" id="SSF69322">
    <property type="entry name" value="Tricorn protease domain 2"/>
    <property type="match status" value="1"/>
</dbReference>
<dbReference type="Proteomes" id="UP000007347">
    <property type="component" value="Chromosome"/>
</dbReference>
<dbReference type="InterPro" id="IPR001680">
    <property type="entry name" value="WD40_rpt"/>
</dbReference>
<dbReference type="Pfam" id="PF00656">
    <property type="entry name" value="Peptidase_C14"/>
    <property type="match status" value="1"/>
</dbReference>
<protein>
    <submittedName>
        <fullName evidence="5">WD-40 repeat domain protein</fullName>
    </submittedName>
</protein>
<organism evidence="5 6">
    <name type="scientific">Desulfobacula toluolica (strain DSM 7467 / Tol2)</name>
    <dbReference type="NCBI Taxonomy" id="651182"/>
    <lineage>
        <taxon>Bacteria</taxon>
        <taxon>Pseudomonadati</taxon>
        <taxon>Thermodesulfobacteriota</taxon>
        <taxon>Desulfobacteria</taxon>
        <taxon>Desulfobacterales</taxon>
        <taxon>Desulfobacteraceae</taxon>
        <taxon>Desulfobacula</taxon>
    </lineage>
</organism>
<keyword evidence="6" id="KW-1185">Reference proteome</keyword>
<name>K0NHD6_DESTT</name>
<dbReference type="HOGENOM" id="CLU_009283_0_0_7"/>
<dbReference type="SMART" id="SM00320">
    <property type="entry name" value="WD40"/>
    <property type="match status" value="5"/>
</dbReference>
<feature type="domain" description="Peptidase C14 caspase" evidence="4">
    <location>
        <begin position="762"/>
        <end position="990"/>
    </location>
</feature>
<gene>
    <name evidence="5" type="ordered locus">TOL2_C25320</name>
</gene>
<dbReference type="RefSeq" id="WP_014957997.1">
    <property type="nucleotide sequence ID" value="NC_018645.1"/>
</dbReference>
<dbReference type="SUPFAM" id="SSF50978">
    <property type="entry name" value="WD40 repeat-like"/>
    <property type="match status" value="1"/>
</dbReference>
<dbReference type="AlphaFoldDB" id="K0NHD6"/>
<evidence type="ECO:0000313" key="6">
    <source>
        <dbReference type="Proteomes" id="UP000007347"/>
    </source>
</evidence>
<dbReference type="Gene3D" id="3.40.50.1460">
    <property type="match status" value="1"/>
</dbReference>
<dbReference type="PATRIC" id="fig|651182.5.peg.2984"/>
<dbReference type="InterPro" id="IPR036322">
    <property type="entry name" value="WD40_repeat_dom_sf"/>
</dbReference>
<feature type="repeat" description="WD" evidence="3">
    <location>
        <begin position="82"/>
        <end position="123"/>
    </location>
</feature>
<evidence type="ECO:0000256" key="1">
    <source>
        <dbReference type="ARBA" id="ARBA00022574"/>
    </source>
</evidence>
<dbReference type="Gene3D" id="2.130.10.10">
    <property type="entry name" value="YVTN repeat-like/Quinoprotein amine dehydrogenase"/>
    <property type="match status" value="1"/>
</dbReference>
<dbReference type="InterPro" id="IPR029030">
    <property type="entry name" value="Caspase-like_dom_sf"/>
</dbReference>
<dbReference type="OrthoDB" id="9806985at2"/>
<reference evidence="5 6" key="1">
    <citation type="journal article" date="2013" name="Environ. Microbiol.">
        <title>Complete genome, catabolic sub-proteomes and key-metabolites of Desulfobacula toluolica Tol2, a marine, aromatic compound-degrading, sulfate-reducing bacterium.</title>
        <authorList>
            <person name="Wohlbrand L."/>
            <person name="Jacob J.H."/>
            <person name="Kube M."/>
            <person name="Mussmann M."/>
            <person name="Jarling R."/>
            <person name="Beck A."/>
            <person name="Amann R."/>
            <person name="Wilkes H."/>
            <person name="Reinhardt R."/>
            <person name="Rabus R."/>
        </authorList>
    </citation>
    <scope>NUCLEOTIDE SEQUENCE [LARGE SCALE GENOMIC DNA]</scope>
    <source>
        <strain evidence="6">DSM 7467 / Tol2</strain>
    </source>
</reference>
<evidence type="ECO:0000259" key="4">
    <source>
        <dbReference type="Pfam" id="PF00656"/>
    </source>
</evidence>
<dbReference type="InterPro" id="IPR011600">
    <property type="entry name" value="Pept_C14_caspase"/>
</dbReference>